<dbReference type="EMBL" id="PGFE01000003">
    <property type="protein sequence ID" value="PJJ70133.1"/>
    <property type="molecule type" value="Genomic_DNA"/>
</dbReference>
<evidence type="ECO:0000256" key="1">
    <source>
        <dbReference type="SAM" id="MobiDB-lite"/>
    </source>
</evidence>
<gene>
    <name evidence="3" type="ORF">CLV28_1961</name>
</gene>
<dbReference type="InterPro" id="IPR049468">
    <property type="entry name" value="Restrct_endonuc-II-like_dom"/>
</dbReference>
<comment type="caution">
    <text evidence="3">The sequence shown here is derived from an EMBL/GenBank/DDBJ whole genome shotgun (WGS) entry which is preliminary data.</text>
</comment>
<feature type="region of interest" description="Disordered" evidence="1">
    <location>
        <begin position="315"/>
        <end position="338"/>
    </location>
</feature>
<dbReference type="Proteomes" id="UP000231693">
    <property type="component" value="Unassembled WGS sequence"/>
</dbReference>
<feature type="region of interest" description="Disordered" evidence="1">
    <location>
        <begin position="1385"/>
        <end position="1408"/>
    </location>
</feature>
<feature type="compositionally biased region" description="Low complexity" evidence="1">
    <location>
        <begin position="155"/>
        <end position="176"/>
    </location>
</feature>
<feature type="domain" description="Restriction endonuclease type II-like" evidence="2">
    <location>
        <begin position="1183"/>
        <end position="1277"/>
    </location>
</feature>
<organism evidence="3 4">
    <name type="scientific">Sediminihabitans luteus</name>
    <dbReference type="NCBI Taxonomy" id="1138585"/>
    <lineage>
        <taxon>Bacteria</taxon>
        <taxon>Bacillati</taxon>
        <taxon>Actinomycetota</taxon>
        <taxon>Actinomycetes</taxon>
        <taxon>Micrococcales</taxon>
        <taxon>Cellulomonadaceae</taxon>
        <taxon>Sediminihabitans</taxon>
    </lineage>
</organism>
<protein>
    <recommendedName>
        <fullName evidence="2">Restriction endonuclease type II-like domain-containing protein</fullName>
    </recommendedName>
</protein>
<proteinExistence type="predicted"/>
<feature type="compositionally biased region" description="Basic and acidic residues" evidence="1">
    <location>
        <begin position="329"/>
        <end position="338"/>
    </location>
</feature>
<accession>A0A2M9CE09</accession>
<name>A0A2M9CE09_9CELL</name>
<evidence type="ECO:0000313" key="4">
    <source>
        <dbReference type="Proteomes" id="UP000231693"/>
    </source>
</evidence>
<feature type="region of interest" description="Disordered" evidence="1">
    <location>
        <begin position="155"/>
        <end position="179"/>
    </location>
</feature>
<dbReference type="Pfam" id="PF18741">
    <property type="entry name" value="MTES_1575"/>
    <property type="match status" value="1"/>
</dbReference>
<sequence length="1408" mass="149204">MRSAVEAWRAALVDLSGGSSLADVDLLGDAVVDLTGAHPSGVAQLFAGRPTRLSNIFREVGGALPSARRRARAVAARSQEFGQRYGVPATYLAIGVATWESVDTLVEDDDVVALARVTRGAGRRTSDGGAIVTLEHQGDASVDADDPGHEVATRVAPPTDAPDAPDVATDAPAEDAGTAVGPRTVRAPVLLRPITVTPLGDGETDYELVLEPTVEINPLLARTLRAHGALLDPVALARSTFTAYGFEPEDALGRLADLGDAVLEGFELGRRLLVGAFVHPGQALVEDLDELAVSLGRHEVVAAVAGSAEATRSTLQPVRAAATGDVDPTAERGAGDLDQSQRHVLDALAAGGHLFVDAPAGSDVAGTVAAVVAEAAASGRSVLYVPGHRRSADALLARLRTLGLDDLVLDVPATPTWRTDVANRLLAAMASAPEQGRTPEAEQDLDALLGARSRLTAYIDALHLRREPWGVSAYDALQALARLTSERDAPATQVRLEPAVVHSISGERRAELAGRLERAAELGAFDDAARTTPWAGADLTTEVAAGNALLRVTRLVDQTLPQLRAQVAEVSRTTGLDTAPTVRTWSTQLTMLAGMRGTLDVFLPEVFERAADDLVNATATRQWRADHGVELSWAQRRRLRKQAKDMLRPGVRVPDLHAALVQVAEQRTVWRRHCPRGGWPVLPTGLASIEDTAEAVRIDLEDLAPVLAGTAGFATDPLDLPLEELGERLAALAADEAALTTLPHRTATLRSLHDAGLGALVDDLGARRVGKDMVGVELELAWWSSVFEQILGQDRALAGQDSTGLDALAGRFRELDRRHVEALAGPVRAAVRSHLGEAMREHREEAEQLFTELIEGRLVSVRETVERYPRVVRRLRPVTVSTPTLVPHLAPTTRTVDLLVLDAPQHTPVEQLIPALARARQVVVVADPRTASGSAVAELSDVLPTVRLDPAPSRRDLGLTRFLIQHGYEGVMAPAPVPRPDALLHRDLVDGRGMPDPRTGTVESTQAEVDRVVEVTIEHALTRPDESYAIVAGTAAHAERIREALLGEVRRNPALAPFFAGSRPEPVVVAELPDTAGLERDTVVLSLGLGRTPHGRVLHRFGVVSEAGGDAVLLAALTAARRRLRLVTCFEGSDLDPERLRGKGPQLLREVLDLAAARDGLADQLEIGNGVDTAVGPDRLVVDLAERLWRAGLVVETDYGVDDGQRVPLVVGHPDVPGELLVAVLTDDAAYVAEPSVRVRDRQVAERLERLGWSVVQVWSAAAFLDPVKEAERVRRAVEAARDARVPGRRGMPTTPAAADVPAVIDDTAVDDTAVDEASVDPRPADAPLVDSTPVGTAPVDGFEADGEVVENAVVDAHPAEDAVVGGATDEAPAADGVTVEASGVEASGVEASGVERPADGTDVEVQA</sequence>
<evidence type="ECO:0000259" key="2">
    <source>
        <dbReference type="Pfam" id="PF18741"/>
    </source>
</evidence>
<reference evidence="3 4" key="1">
    <citation type="submission" date="2017-11" db="EMBL/GenBank/DDBJ databases">
        <title>Genomic Encyclopedia of Archaeal and Bacterial Type Strains, Phase II (KMG-II): From Individual Species to Whole Genera.</title>
        <authorList>
            <person name="Goeker M."/>
        </authorList>
    </citation>
    <scope>NUCLEOTIDE SEQUENCE [LARGE SCALE GENOMIC DNA]</scope>
    <source>
        <strain evidence="3 4">DSM 25478</strain>
    </source>
</reference>
<keyword evidence="4" id="KW-1185">Reference proteome</keyword>
<evidence type="ECO:0000313" key="3">
    <source>
        <dbReference type="EMBL" id="PJJ70133.1"/>
    </source>
</evidence>